<dbReference type="SMART" id="SM00388">
    <property type="entry name" value="HisKA"/>
    <property type="match status" value="1"/>
</dbReference>
<protein>
    <recommendedName>
        <fullName evidence="2">histidine kinase</fullName>
        <ecNumber evidence="2">2.7.13.3</ecNumber>
    </recommendedName>
</protein>
<dbReference type="Pfam" id="PF13426">
    <property type="entry name" value="PAS_9"/>
    <property type="match status" value="1"/>
</dbReference>
<evidence type="ECO:0000256" key="7">
    <source>
        <dbReference type="ARBA" id="ARBA00022840"/>
    </source>
</evidence>
<evidence type="ECO:0000256" key="3">
    <source>
        <dbReference type="ARBA" id="ARBA00022553"/>
    </source>
</evidence>
<dbReference type="Proteomes" id="UP000198636">
    <property type="component" value="Unassembled WGS sequence"/>
</dbReference>
<dbReference type="SUPFAM" id="SSF47384">
    <property type="entry name" value="Homodimeric domain of signal transducing histidine kinase"/>
    <property type="match status" value="1"/>
</dbReference>
<evidence type="ECO:0000313" key="12">
    <source>
        <dbReference type="EMBL" id="SCY81552.1"/>
    </source>
</evidence>
<evidence type="ECO:0000259" key="10">
    <source>
        <dbReference type="PROSITE" id="PS50109"/>
    </source>
</evidence>
<keyword evidence="9" id="KW-1133">Transmembrane helix</keyword>
<dbReference type="SMART" id="SM00091">
    <property type="entry name" value="PAS"/>
    <property type="match status" value="1"/>
</dbReference>
<evidence type="ECO:0000256" key="1">
    <source>
        <dbReference type="ARBA" id="ARBA00000085"/>
    </source>
</evidence>
<proteinExistence type="predicted"/>
<dbReference type="CDD" id="cd00082">
    <property type="entry name" value="HisKA"/>
    <property type="match status" value="1"/>
</dbReference>
<dbReference type="NCBIfam" id="TIGR00229">
    <property type="entry name" value="sensory_box"/>
    <property type="match status" value="1"/>
</dbReference>
<feature type="transmembrane region" description="Helical" evidence="9">
    <location>
        <begin position="199"/>
        <end position="220"/>
    </location>
</feature>
<keyword evidence="4" id="KW-0808">Transferase</keyword>
<feature type="transmembrane region" description="Helical" evidence="9">
    <location>
        <begin position="12"/>
        <end position="30"/>
    </location>
</feature>
<dbReference type="InterPro" id="IPR033425">
    <property type="entry name" value="MASE3"/>
</dbReference>
<dbReference type="InterPro" id="IPR004358">
    <property type="entry name" value="Sig_transdc_His_kin-like_C"/>
</dbReference>
<evidence type="ECO:0000313" key="13">
    <source>
        <dbReference type="Proteomes" id="UP000198636"/>
    </source>
</evidence>
<dbReference type="SUPFAM" id="SSF55785">
    <property type="entry name" value="PYP-like sensor domain (PAS domain)"/>
    <property type="match status" value="1"/>
</dbReference>
<dbReference type="OrthoDB" id="9813394at2"/>
<keyword evidence="13" id="KW-1185">Reference proteome</keyword>
<dbReference type="PANTHER" id="PTHR43711:SF26">
    <property type="entry name" value="SENSOR HISTIDINE KINASE RCSC"/>
    <property type="match status" value="1"/>
</dbReference>
<feature type="transmembrane region" description="Helical" evidence="9">
    <location>
        <begin position="110"/>
        <end position="126"/>
    </location>
</feature>
<dbReference type="PRINTS" id="PR00344">
    <property type="entry name" value="BCTRLSENSOR"/>
</dbReference>
<dbReference type="SMART" id="SM00387">
    <property type="entry name" value="HATPase_c"/>
    <property type="match status" value="1"/>
</dbReference>
<dbReference type="PROSITE" id="PS50113">
    <property type="entry name" value="PAC"/>
    <property type="match status" value="1"/>
</dbReference>
<gene>
    <name evidence="12" type="ORF">SAMN03080606_02582</name>
</gene>
<keyword evidence="3" id="KW-0597">Phosphoprotein</keyword>
<dbReference type="InterPro" id="IPR000700">
    <property type="entry name" value="PAS-assoc_C"/>
</dbReference>
<dbReference type="InterPro" id="IPR003661">
    <property type="entry name" value="HisK_dim/P_dom"/>
</dbReference>
<dbReference type="Pfam" id="PF02518">
    <property type="entry name" value="HATPase_c"/>
    <property type="match status" value="1"/>
</dbReference>
<dbReference type="CDD" id="cd00130">
    <property type="entry name" value="PAS"/>
    <property type="match status" value="1"/>
</dbReference>
<feature type="transmembrane region" description="Helical" evidence="9">
    <location>
        <begin position="68"/>
        <end position="90"/>
    </location>
</feature>
<dbReference type="Gene3D" id="3.30.450.20">
    <property type="entry name" value="PAS domain"/>
    <property type="match status" value="1"/>
</dbReference>
<dbReference type="Gene3D" id="1.10.287.130">
    <property type="match status" value="1"/>
</dbReference>
<dbReference type="GO" id="GO:0000155">
    <property type="term" value="F:phosphorelay sensor kinase activity"/>
    <property type="evidence" value="ECO:0007669"/>
    <property type="project" value="InterPro"/>
</dbReference>
<reference evidence="12 13" key="1">
    <citation type="submission" date="2016-10" db="EMBL/GenBank/DDBJ databases">
        <authorList>
            <person name="de Groot N.N."/>
        </authorList>
    </citation>
    <scope>NUCLEOTIDE SEQUENCE [LARGE SCALE GENOMIC DNA]</scope>
    <source>
        <strain evidence="12 13">DSM 18978</strain>
    </source>
</reference>
<keyword evidence="8" id="KW-0902">Two-component regulatory system</keyword>
<dbReference type="STRING" id="1120976.SAMN03080606_02582"/>
<evidence type="ECO:0000256" key="2">
    <source>
        <dbReference type="ARBA" id="ARBA00012438"/>
    </source>
</evidence>
<evidence type="ECO:0000256" key="6">
    <source>
        <dbReference type="ARBA" id="ARBA00022777"/>
    </source>
</evidence>
<comment type="catalytic activity">
    <reaction evidence="1">
        <text>ATP + protein L-histidine = ADP + protein N-phospho-L-histidine.</text>
        <dbReference type="EC" id="2.7.13.3"/>
    </reaction>
</comment>
<dbReference type="InterPro" id="IPR003594">
    <property type="entry name" value="HATPase_dom"/>
</dbReference>
<dbReference type="RefSeq" id="WP_091544086.1">
    <property type="nucleotide sequence ID" value="NZ_FMUS01000017.1"/>
</dbReference>
<evidence type="ECO:0000256" key="4">
    <source>
        <dbReference type="ARBA" id="ARBA00022679"/>
    </source>
</evidence>
<evidence type="ECO:0000256" key="5">
    <source>
        <dbReference type="ARBA" id="ARBA00022741"/>
    </source>
</evidence>
<dbReference type="GO" id="GO:0005524">
    <property type="term" value="F:ATP binding"/>
    <property type="evidence" value="ECO:0007669"/>
    <property type="project" value="UniProtKB-KW"/>
</dbReference>
<dbReference type="InterPro" id="IPR000014">
    <property type="entry name" value="PAS"/>
</dbReference>
<feature type="transmembrane region" description="Helical" evidence="9">
    <location>
        <begin position="36"/>
        <end position="56"/>
    </location>
</feature>
<feature type="transmembrane region" description="Helical" evidence="9">
    <location>
        <begin position="135"/>
        <end position="155"/>
    </location>
</feature>
<feature type="domain" description="PAC" evidence="11">
    <location>
        <begin position="334"/>
        <end position="384"/>
    </location>
</feature>
<dbReference type="InterPro" id="IPR035965">
    <property type="entry name" value="PAS-like_dom_sf"/>
</dbReference>
<keyword evidence="9" id="KW-0472">Membrane</keyword>
<dbReference type="InterPro" id="IPR005467">
    <property type="entry name" value="His_kinase_dom"/>
</dbReference>
<dbReference type="EMBL" id="FMUS01000017">
    <property type="protein sequence ID" value="SCY81552.1"/>
    <property type="molecule type" value="Genomic_DNA"/>
</dbReference>
<keyword evidence="6" id="KW-0418">Kinase</keyword>
<dbReference type="FunFam" id="3.30.565.10:FF:000037">
    <property type="entry name" value="Hybrid sensor histidine kinase/response regulator"/>
    <property type="match status" value="1"/>
</dbReference>
<evidence type="ECO:0000259" key="11">
    <source>
        <dbReference type="PROSITE" id="PS50113"/>
    </source>
</evidence>
<dbReference type="Gene3D" id="3.30.565.10">
    <property type="entry name" value="Histidine kinase-like ATPase, C-terminal domain"/>
    <property type="match status" value="1"/>
</dbReference>
<dbReference type="Pfam" id="PF00512">
    <property type="entry name" value="HisKA"/>
    <property type="match status" value="1"/>
</dbReference>
<evidence type="ECO:0000256" key="8">
    <source>
        <dbReference type="ARBA" id="ARBA00023012"/>
    </source>
</evidence>
<dbReference type="PANTHER" id="PTHR43711">
    <property type="entry name" value="TWO-COMPONENT HISTIDINE KINASE"/>
    <property type="match status" value="1"/>
</dbReference>
<name>A0A1G5IZR8_9FIRM</name>
<feature type="domain" description="Histidine kinase" evidence="10">
    <location>
        <begin position="408"/>
        <end position="627"/>
    </location>
</feature>
<dbReference type="PROSITE" id="PS50109">
    <property type="entry name" value="HIS_KIN"/>
    <property type="match status" value="1"/>
</dbReference>
<dbReference type="InterPro" id="IPR036890">
    <property type="entry name" value="HATPase_C_sf"/>
</dbReference>
<dbReference type="InterPro" id="IPR050736">
    <property type="entry name" value="Sensor_HK_Regulatory"/>
</dbReference>
<dbReference type="InterPro" id="IPR036097">
    <property type="entry name" value="HisK_dim/P_sf"/>
</dbReference>
<keyword evidence="5" id="KW-0547">Nucleotide-binding</keyword>
<organism evidence="12 13">
    <name type="scientific">Alkaliphilus peptidifermentans DSM 18978</name>
    <dbReference type="NCBI Taxonomy" id="1120976"/>
    <lineage>
        <taxon>Bacteria</taxon>
        <taxon>Bacillati</taxon>
        <taxon>Bacillota</taxon>
        <taxon>Clostridia</taxon>
        <taxon>Peptostreptococcales</taxon>
        <taxon>Natronincolaceae</taxon>
        <taxon>Alkaliphilus</taxon>
    </lineage>
</organism>
<feature type="transmembrane region" description="Helical" evidence="9">
    <location>
        <begin position="175"/>
        <end position="192"/>
    </location>
</feature>
<dbReference type="EC" id="2.7.13.3" evidence="2"/>
<sequence length="667" mass="76411">MLYREKNATNDSVIKMLFFIILSLSVATYISTINYLLFHTIVELFSVVVACSISLMAFNNYNISKNHYITFLGIAYGFIAGFDLLHTLAFEGMGVFKVGGNNLATQLWTIARYMESISLLIALLYLKKKLNTKPVIITYLITSLTFLMVVFYWSIFPDCYVEDIGLTMFKIVSEYIISIIIVITIVLLMYNRRYFKSQIFWLICFSLIATILSELAFTLYVDVYGIFNMTGHLLKLLSFYFIYKGIVEVNFKLPYEEAHKSQESYKNLVDIIPTGICIINEGTLCFANSGFLKLLGVNALDQILDKPILNYIDSSSHNLLTECINQIKEEKINESKEIELRRHDGKILFIEFKGTKYVDFAENAILIIMQDISAQKKAEKLENNLIKQKNLLRQSEEYDRLKTEFFNNLSHELRTPLNLIFSTIQLLEINLQAFKDVKVKKYMGSLRQNCYRMLRLINNLLDITKLDEGYFKLNLRNHNIVAIVEDITLSIAQQAEKNGINLVFDTNVEEKTLAIDPNAIERIILNLLSNALKFTNRGDEVIVTLLDKGETITISVKDSGIGIPQDKLNDIFDRFKQVEKPHKGNHQGTGIGLALVESLVKMHEGVIIARSNYGEGAEFIISLPVKEMREDNQLSLSNQSEDNLKRHVESIRIEFSDIYSLEHLGQN</sequence>
<dbReference type="SUPFAM" id="SSF55874">
    <property type="entry name" value="ATPase domain of HSP90 chaperone/DNA topoisomerase II/histidine kinase"/>
    <property type="match status" value="1"/>
</dbReference>
<accession>A0A1G5IZR8</accession>
<dbReference type="Pfam" id="PF17159">
    <property type="entry name" value="MASE3"/>
    <property type="match status" value="1"/>
</dbReference>
<keyword evidence="7" id="KW-0067">ATP-binding</keyword>
<dbReference type="AlphaFoldDB" id="A0A1G5IZR8"/>
<keyword evidence="9" id="KW-0812">Transmembrane</keyword>
<evidence type="ECO:0000256" key="9">
    <source>
        <dbReference type="SAM" id="Phobius"/>
    </source>
</evidence>